<dbReference type="AlphaFoldDB" id="A0A1I8AE52"/>
<name>A0A1I8AE52_9BILA</name>
<dbReference type="Proteomes" id="UP000095287">
    <property type="component" value="Unplaced"/>
</dbReference>
<sequence length="81" mass="9232">MHKNTAVRARPSTKWKKIRRQFETVTSAKLSPICNLFRRSIIALTRLPSHLHRPSYADGFRAAGQIKSINYLWVAKGGAVR</sequence>
<evidence type="ECO:0000313" key="1">
    <source>
        <dbReference type="Proteomes" id="UP000095287"/>
    </source>
</evidence>
<proteinExistence type="predicted"/>
<keyword evidence="1" id="KW-1185">Reference proteome</keyword>
<organism evidence="1 2">
    <name type="scientific">Steinernema glaseri</name>
    <dbReference type="NCBI Taxonomy" id="37863"/>
    <lineage>
        <taxon>Eukaryota</taxon>
        <taxon>Metazoa</taxon>
        <taxon>Ecdysozoa</taxon>
        <taxon>Nematoda</taxon>
        <taxon>Chromadorea</taxon>
        <taxon>Rhabditida</taxon>
        <taxon>Tylenchina</taxon>
        <taxon>Panagrolaimomorpha</taxon>
        <taxon>Strongyloidoidea</taxon>
        <taxon>Steinernematidae</taxon>
        <taxon>Steinernema</taxon>
    </lineage>
</organism>
<dbReference type="WBParaSite" id="L893_g5002.t1">
    <property type="protein sequence ID" value="L893_g5002.t1"/>
    <property type="gene ID" value="L893_g5002"/>
</dbReference>
<reference evidence="2" key="1">
    <citation type="submission" date="2016-11" db="UniProtKB">
        <authorList>
            <consortium name="WormBaseParasite"/>
        </authorList>
    </citation>
    <scope>IDENTIFICATION</scope>
</reference>
<evidence type="ECO:0000313" key="2">
    <source>
        <dbReference type="WBParaSite" id="L893_g5002.t1"/>
    </source>
</evidence>
<protein>
    <submittedName>
        <fullName evidence="2">Uncharacterized protein</fullName>
    </submittedName>
</protein>
<accession>A0A1I8AE52</accession>